<evidence type="ECO:0000256" key="5">
    <source>
        <dbReference type="ARBA" id="ARBA00022989"/>
    </source>
</evidence>
<dbReference type="Gene3D" id="3.30.240.20">
    <property type="entry name" value="bsu07140 like domains"/>
    <property type="match status" value="2"/>
</dbReference>
<evidence type="ECO:0000256" key="3">
    <source>
        <dbReference type="ARBA" id="ARBA00022475"/>
    </source>
</evidence>
<dbReference type="PANTHER" id="PTHR34582:SF6">
    <property type="entry name" value="UPF0702 TRANSMEMBRANE PROTEIN YCAP"/>
    <property type="match status" value="1"/>
</dbReference>
<feature type="domain" description="YetF C-terminal" evidence="8">
    <location>
        <begin position="79"/>
        <end position="209"/>
    </location>
</feature>
<accession>A0A1M5XXX7</accession>
<reference evidence="9 10" key="1">
    <citation type="submission" date="2016-11" db="EMBL/GenBank/DDBJ databases">
        <authorList>
            <person name="Jaros S."/>
            <person name="Januszkiewicz K."/>
            <person name="Wedrychowicz H."/>
        </authorList>
    </citation>
    <scope>NUCLEOTIDE SEQUENCE [LARGE SCALE GENOMIC DNA]</scope>
    <source>
        <strain evidence="9 10">DSM 3089</strain>
    </source>
</reference>
<dbReference type="GO" id="GO:0005886">
    <property type="term" value="C:plasma membrane"/>
    <property type="evidence" value="ECO:0007669"/>
    <property type="project" value="UniProtKB-SubCell"/>
</dbReference>
<keyword evidence="10" id="KW-1185">Reference proteome</keyword>
<feature type="transmembrane region" description="Helical" evidence="7">
    <location>
        <begin position="6"/>
        <end position="23"/>
    </location>
</feature>
<evidence type="ECO:0000256" key="7">
    <source>
        <dbReference type="SAM" id="Phobius"/>
    </source>
</evidence>
<dbReference type="RefSeq" id="WP_072832371.1">
    <property type="nucleotide sequence ID" value="NZ_FQXP01000010.1"/>
</dbReference>
<keyword evidence="5 7" id="KW-1133">Transmembrane helix</keyword>
<feature type="transmembrane region" description="Helical" evidence="7">
    <location>
        <begin position="54"/>
        <end position="72"/>
    </location>
</feature>
<comment type="subcellular location">
    <subcellularLocation>
        <location evidence="1">Cell membrane</location>
        <topology evidence="1">Multi-pass membrane protein</topology>
    </subcellularLocation>
</comment>
<dbReference type="PANTHER" id="PTHR34582">
    <property type="entry name" value="UPF0702 TRANSMEMBRANE PROTEIN YCAP"/>
    <property type="match status" value="1"/>
</dbReference>
<name>A0A1M5XXX7_9CLOT</name>
<dbReference type="Pfam" id="PF04239">
    <property type="entry name" value="DUF421"/>
    <property type="match status" value="1"/>
</dbReference>
<evidence type="ECO:0000256" key="1">
    <source>
        <dbReference type="ARBA" id="ARBA00004651"/>
    </source>
</evidence>
<dbReference type="EMBL" id="FQXP01000010">
    <property type="protein sequence ID" value="SHI04675.1"/>
    <property type="molecule type" value="Genomic_DNA"/>
</dbReference>
<evidence type="ECO:0000256" key="6">
    <source>
        <dbReference type="ARBA" id="ARBA00023136"/>
    </source>
</evidence>
<organism evidence="9 10">
    <name type="scientific">Clostridium collagenovorans DSM 3089</name>
    <dbReference type="NCBI Taxonomy" id="1121306"/>
    <lineage>
        <taxon>Bacteria</taxon>
        <taxon>Bacillati</taxon>
        <taxon>Bacillota</taxon>
        <taxon>Clostridia</taxon>
        <taxon>Eubacteriales</taxon>
        <taxon>Clostridiaceae</taxon>
        <taxon>Clostridium</taxon>
    </lineage>
</organism>
<gene>
    <name evidence="9" type="ORF">SAMN02745196_02521</name>
</gene>
<dbReference type="STRING" id="1121306.SAMN02745196_02521"/>
<dbReference type="Proteomes" id="UP000184526">
    <property type="component" value="Unassembled WGS sequence"/>
</dbReference>
<evidence type="ECO:0000256" key="4">
    <source>
        <dbReference type="ARBA" id="ARBA00022692"/>
    </source>
</evidence>
<comment type="similarity">
    <text evidence="2">Belongs to the UPF0702 family.</text>
</comment>
<proteinExistence type="inferred from homology"/>
<evidence type="ECO:0000313" key="10">
    <source>
        <dbReference type="Proteomes" id="UP000184526"/>
    </source>
</evidence>
<evidence type="ECO:0000259" key="8">
    <source>
        <dbReference type="Pfam" id="PF04239"/>
    </source>
</evidence>
<sequence>MTILIVRTVILYFMALVVIRLMGKRQIGQLQPFEIVITVMISDLAAMPMQDNRIPLAFSAIPMIVLVILQILSSTAQLKSEKARELLSGKPTIIIEHGRIDMDALKEERININDLLEELRLKNFYNIKEIEYAILETSGQLSIIPKTNLTFATKEDLKIPTTQDSLPITLILDGKINTFNLNLINKDLEWLAGQLKRNNVTKPKDVYLAILDSNGDFYCQTK</sequence>
<evidence type="ECO:0000256" key="2">
    <source>
        <dbReference type="ARBA" id="ARBA00006448"/>
    </source>
</evidence>
<protein>
    <submittedName>
        <fullName evidence="9">Uncharacterized membrane protein YcaP, DUF421 family</fullName>
    </submittedName>
</protein>
<keyword evidence="6 7" id="KW-0472">Membrane</keyword>
<dbReference type="OrthoDB" id="1682423at2"/>
<keyword evidence="4 7" id="KW-0812">Transmembrane</keyword>
<keyword evidence="3" id="KW-1003">Cell membrane</keyword>
<dbReference type="AlphaFoldDB" id="A0A1M5XXX7"/>
<dbReference type="InterPro" id="IPR023090">
    <property type="entry name" value="UPF0702_alpha/beta_dom_sf"/>
</dbReference>
<dbReference type="InterPro" id="IPR007353">
    <property type="entry name" value="DUF421"/>
</dbReference>
<evidence type="ECO:0000313" key="9">
    <source>
        <dbReference type="EMBL" id="SHI04675.1"/>
    </source>
</evidence>